<dbReference type="InterPro" id="IPR011604">
    <property type="entry name" value="PDDEXK-like_dom_sf"/>
</dbReference>
<evidence type="ECO:0000256" key="9">
    <source>
        <dbReference type="ARBA" id="ARBA00023125"/>
    </source>
</evidence>
<dbReference type="PANTHER" id="PTHR11070">
    <property type="entry name" value="UVRD / RECB / PCRA DNA HELICASE FAMILY MEMBER"/>
    <property type="match status" value="1"/>
</dbReference>
<dbReference type="Pfam" id="PF00580">
    <property type="entry name" value="UvrD-helicase"/>
    <property type="match status" value="1"/>
</dbReference>
<dbReference type="GO" id="GO:0043138">
    <property type="term" value="F:3'-5' DNA helicase activity"/>
    <property type="evidence" value="ECO:0007669"/>
    <property type="project" value="UniProtKB-EC"/>
</dbReference>
<keyword evidence="6 15" id="KW-0347">Helicase</keyword>
<dbReference type="PANTHER" id="PTHR11070:SF2">
    <property type="entry name" value="ATP-DEPENDENT DNA HELICASE SRS2"/>
    <property type="match status" value="1"/>
</dbReference>
<dbReference type="STRING" id="1802628.A2890_02165"/>
<evidence type="ECO:0000256" key="8">
    <source>
        <dbReference type="ARBA" id="ARBA00022840"/>
    </source>
</evidence>
<dbReference type="CDD" id="cd17932">
    <property type="entry name" value="DEXQc_UvrD"/>
    <property type="match status" value="1"/>
</dbReference>
<comment type="similarity">
    <text evidence="1">Belongs to the helicase family. UvrD subfamily.</text>
</comment>
<dbReference type="PROSITE" id="PS51217">
    <property type="entry name" value="UVRD_HELICASE_CTER"/>
    <property type="match status" value="1"/>
</dbReference>
<organism evidence="18 19">
    <name type="scientific">candidate division WWE3 bacterium RIFCSPLOWO2_01_FULL_53_14</name>
    <dbReference type="NCBI Taxonomy" id="1802628"/>
    <lineage>
        <taxon>Bacteria</taxon>
        <taxon>Katanobacteria</taxon>
    </lineage>
</organism>
<evidence type="ECO:0000256" key="7">
    <source>
        <dbReference type="ARBA" id="ARBA00022839"/>
    </source>
</evidence>
<evidence type="ECO:0000256" key="6">
    <source>
        <dbReference type="ARBA" id="ARBA00022806"/>
    </source>
</evidence>
<comment type="caution">
    <text evidence="18">The sequence shown here is derived from an EMBL/GenBank/DDBJ whole genome shotgun (WGS) entry which is preliminary data.</text>
</comment>
<protein>
    <recommendedName>
        <fullName evidence="13">DNA 3'-5' helicase</fullName>
        <ecNumber evidence="13">5.6.2.4</ecNumber>
    </recommendedName>
</protein>
<dbReference type="GO" id="GO:0005524">
    <property type="term" value="F:ATP binding"/>
    <property type="evidence" value="ECO:0007669"/>
    <property type="project" value="UniProtKB-UniRule"/>
</dbReference>
<evidence type="ECO:0000256" key="4">
    <source>
        <dbReference type="ARBA" id="ARBA00022763"/>
    </source>
</evidence>
<proteinExistence type="inferred from homology"/>
<dbReference type="Gene3D" id="3.40.50.300">
    <property type="entry name" value="P-loop containing nucleotide triphosphate hydrolases"/>
    <property type="match status" value="2"/>
</dbReference>
<dbReference type="EC" id="5.6.2.4" evidence="13"/>
<evidence type="ECO:0000256" key="2">
    <source>
        <dbReference type="ARBA" id="ARBA00022722"/>
    </source>
</evidence>
<dbReference type="EMBL" id="MEVL01000037">
    <property type="protein sequence ID" value="OGC59686.1"/>
    <property type="molecule type" value="Genomic_DNA"/>
</dbReference>
<evidence type="ECO:0000259" key="16">
    <source>
        <dbReference type="PROSITE" id="PS51198"/>
    </source>
</evidence>
<evidence type="ECO:0000256" key="3">
    <source>
        <dbReference type="ARBA" id="ARBA00022741"/>
    </source>
</evidence>
<dbReference type="Gene3D" id="3.90.320.10">
    <property type="match status" value="1"/>
</dbReference>
<evidence type="ECO:0000256" key="12">
    <source>
        <dbReference type="ARBA" id="ARBA00034617"/>
    </source>
</evidence>
<comment type="catalytic activity">
    <reaction evidence="12">
        <text>Couples ATP hydrolysis with the unwinding of duplex DNA by translocating in the 3'-5' direction.</text>
        <dbReference type="EC" id="5.6.2.4"/>
    </reaction>
</comment>
<evidence type="ECO:0000259" key="17">
    <source>
        <dbReference type="PROSITE" id="PS51217"/>
    </source>
</evidence>
<keyword evidence="2" id="KW-0540">Nuclease</keyword>
<name>A0A1F4VR53_UNCKA</name>
<dbReference type="Proteomes" id="UP000176967">
    <property type="component" value="Unassembled WGS sequence"/>
</dbReference>
<sequence length="957" mass="109543">MVNLVIAGPGTGKTTFITNEIRKLLDKGVDPSKILALTFTDKAAQEMLGRLDEAMPLGYEPPWISTFHSFCDRILRQEGLEIGMDPAYKILSEPEAWLLLRRNLYDLPLDYYRPLGNPAKFITAMLGLFSRAKDEEVTPGDYLAWAQGLTNPTGSKTKTRRVKLSKEEKEEAKRQVELAKTYEAYQKLLLKNSYLDFGDLIIWTIKLFSIRTGALKRYQDQFTHIFVDEFQDTNSAQFSLIKLLAPSHPVTQSPSHLVNLTVVGDDDQAIYKWRGASVSNILEFKKSYPSCRTSVLKTSYRLTDTLAQRSYRMIKNNNPDRLEVKLQNVSKKLKTLKTGPEPTLLYARSAEEETELVLRKIVELVNTEGKSFSDFAILARANAHLDPFIAALKRHELPFQIVGNRGLFEQEEVSALLAVLRVIKDPADNISWYKVLNIPAFKIPPEQTLQLLAAAQKESTPLSEILVREKIKALDVIHDLAKDAFRVSPSHLLFDFVRKSEYIKNLEEPPTIENQLKIANIALFFQKIQQFEAEVKEPNVPELVDYLDLLIEAGESPAQAAIEDVDTINLMTVHAAKGLEFPVVFLVSLTADRFPTRQRSAALELPEHFIKEFRYLSRSRKGLPSVALAKEGHRQEERRLFYVGATRASERLFLSYAQSYGGVQEKRPSPFIFELGIEVPLEPQAEFSVEIPEIREPGKKELDLTLFVPEKLSYSQLEDYKTCPWKYRYKYVLRLPAPPTPPTSFGISLHETLREFELRRIKGEKVTLERFLKMYREHFLAGGYRDRKEKEAYFRRGKKLLADFYQKYQKRLFPPFMVEKGFEIKLGGKTIAGRIDRIGKNAAGEFELIDFKGGETLQKEEGQLAKKAQKDDQLFLYTLAAREALGIEPKTVALFYLDGGKLVEARFDEVEIKKRTAEVEERIKNLIRGDFKATPGPQCVWCPYNQICNFSEADRYR</sequence>
<evidence type="ECO:0000256" key="15">
    <source>
        <dbReference type="PROSITE-ProRule" id="PRU00560"/>
    </source>
</evidence>
<dbReference type="GO" id="GO:0004527">
    <property type="term" value="F:exonuclease activity"/>
    <property type="evidence" value="ECO:0007669"/>
    <property type="project" value="UniProtKB-KW"/>
</dbReference>
<evidence type="ECO:0000256" key="14">
    <source>
        <dbReference type="ARBA" id="ARBA00048988"/>
    </source>
</evidence>
<evidence type="ECO:0000313" key="18">
    <source>
        <dbReference type="EMBL" id="OGC59686.1"/>
    </source>
</evidence>
<accession>A0A1F4VR53</accession>
<keyword evidence="3 15" id="KW-0547">Nucleotide-binding</keyword>
<feature type="domain" description="UvrD-like helicase C-terminal" evidence="17">
    <location>
        <begin position="312"/>
        <end position="578"/>
    </location>
</feature>
<dbReference type="InterPro" id="IPR014016">
    <property type="entry name" value="UvrD-like_ATP-bd"/>
</dbReference>
<dbReference type="InterPro" id="IPR000212">
    <property type="entry name" value="DNA_helicase_UvrD/REP"/>
</dbReference>
<dbReference type="Gene3D" id="1.10.486.10">
    <property type="entry name" value="PCRA, domain 4"/>
    <property type="match status" value="1"/>
</dbReference>
<dbReference type="InterPro" id="IPR014017">
    <property type="entry name" value="DNA_helicase_UvrD-like_C"/>
</dbReference>
<dbReference type="SUPFAM" id="SSF52540">
    <property type="entry name" value="P-loop containing nucleoside triphosphate hydrolases"/>
    <property type="match status" value="1"/>
</dbReference>
<evidence type="ECO:0000256" key="11">
    <source>
        <dbReference type="ARBA" id="ARBA00023235"/>
    </source>
</evidence>
<dbReference type="AlphaFoldDB" id="A0A1F4VR53"/>
<keyword evidence="7" id="KW-0269">Exonuclease</keyword>
<keyword evidence="10" id="KW-0234">DNA repair</keyword>
<keyword evidence="5 15" id="KW-0378">Hydrolase</keyword>
<dbReference type="PROSITE" id="PS51198">
    <property type="entry name" value="UVRD_HELICASE_ATP_BIND"/>
    <property type="match status" value="1"/>
</dbReference>
<evidence type="ECO:0000313" key="19">
    <source>
        <dbReference type="Proteomes" id="UP000176967"/>
    </source>
</evidence>
<evidence type="ECO:0000256" key="10">
    <source>
        <dbReference type="ARBA" id="ARBA00023204"/>
    </source>
</evidence>
<keyword evidence="9" id="KW-0238">DNA-binding</keyword>
<comment type="catalytic activity">
    <reaction evidence="14">
        <text>ATP + H2O = ADP + phosphate + H(+)</text>
        <dbReference type="Rhea" id="RHEA:13065"/>
        <dbReference type="ChEBI" id="CHEBI:15377"/>
        <dbReference type="ChEBI" id="CHEBI:15378"/>
        <dbReference type="ChEBI" id="CHEBI:30616"/>
        <dbReference type="ChEBI" id="CHEBI:43474"/>
        <dbReference type="ChEBI" id="CHEBI:456216"/>
        <dbReference type="EC" id="5.6.2.4"/>
    </reaction>
</comment>
<feature type="domain" description="UvrD-like helicase ATP-binding" evidence="16">
    <location>
        <begin position="1"/>
        <end position="303"/>
    </location>
</feature>
<dbReference type="Gene3D" id="1.10.10.160">
    <property type="match status" value="1"/>
</dbReference>
<dbReference type="InterPro" id="IPR027417">
    <property type="entry name" value="P-loop_NTPase"/>
</dbReference>
<dbReference type="Pfam" id="PF13361">
    <property type="entry name" value="UvrD_C"/>
    <property type="match status" value="1"/>
</dbReference>
<keyword evidence="4" id="KW-0227">DNA damage</keyword>
<dbReference type="GO" id="GO:0000725">
    <property type="term" value="P:recombinational repair"/>
    <property type="evidence" value="ECO:0007669"/>
    <property type="project" value="TreeGrafter"/>
</dbReference>
<dbReference type="Pfam" id="PF12705">
    <property type="entry name" value="PDDEXK_1"/>
    <property type="match status" value="1"/>
</dbReference>
<keyword evidence="8 15" id="KW-0067">ATP-binding</keyword>
<dbReference type="InterPro" id="IPR038726">
    <property type="entry name" value="PDDEXK_AddAB-type"/>
</dbReference>
<dbReference type="InterPro" id="IPR013986">
    <property type="entry name" value="DExx_box_DNA_helicase_dom_sf"/>
</dbReference>
<evidence type="ECO:0000256" key="5">
    <source>
        <dbReference type="ARBA" id="ARBA00022801"/>
    </source>
</evidence>
<gene>
    <name evidence="18" type="ORF">A2890_02165</name>
</gene>
<dbReference type="GO" id="GO:0003677">
    <property type="term" value="F:DNA binding"/>
    <property type="evidence" value="ECO:0007669"/>
    <property type="project" value="UniProtKB-KW"/>
</dbReference>
<feature type="binding site" evidence="15">
    <location>
        <begin position="7"/>
        <end position="14"/>
    </location>
    <ligand>
        <name>ATP</name>
        <dbReference type="ChEBI" id="CHEBI:30616"/>
    </ligand>
</feature>
<keyword evidence="11" id="KW-0413">Isomerase</keyword>
<evidence type="ECO:0000256" key="1">
    <source>
        <dbReference type="ARBA" id="ARBA00009922"/>
    </source>
</evidence>
<evidence type="ECO:0000256" key="13">
    <source>
        <dbReference type="ARBA" id="ARBA00034808"/>
    </source>
</evidence>
<reference evidence="18 19" key="1">
    <citation type="journal article" date="2016" name="Nat. Commun.">
        <title>Thousands of microbial genomes shed light on interconnected biogeochemical processes in an aquifer system.</title>
        <authorList>
            <person name="Anantharaman K."/>
            <person name="Brown C.T."/>
            <person name="Hug L.A."/>
            <person name="Sharon I."/>
            <person name="Castelle C.J."/>
            <person name="Probst A.J."/>
            <person name="Thomas B.C."/>
            <person name="Singh A."/>
            <person name="Wilkins M.J."/>
            <person name="Karaoz U."/>
            <person name="Brodie E.L."/>
            <person name="Williams K.H."/>
            <person name="Hubbard S.S."/>
            <person name="Banfield J.F."/>
        </authorList>
    </citation>
    <scope>NUCLEOTIDE SEQUENCE [LARGE SCALE GENOMIC DNA]</scope>
</reference>